<feature type="transmembrane region" description="Helical" evidence="6">
    <location>
        <begin position="231"/>
        <end position="250"/>
    </location>
</feature>
<reference evidence="8" key="1">
    <citation type="journal article" date="2019" name="Int. J. Syst. Evol. Microbiol.">
        <title>The Global Catalogue of Microorganisms (GCM) 10K type strain sequencing project: providing services to taxonomists for standard genome sequencing and annotation.</title>
        <authorList>
            <consortium name="The Broad Institute Genomics Platform"/>
            <consortium name="The Broad Institute Genome Sequencing Center for Infectious Disease"/>
            <person name="Wu L."/>
            <person name="Ma J."/>
        </authorList>
    </citation>
    <scope>NUCLEOTIDE SEQUENCE [LARGE SCALE GENOMIC DNA]</scope>
    <source>
        <strain evidence="8">CGMCC 1.3240</strain>
    </source>
</reference>
<evidence type="ECO:0000256" key="5">
    <source>
        <dbReference type="ARBA" id="ARBA00023136"/>
    </source>
</evidence>
<evidence type="ECO:0000313" key="8">
    <source>
        <dbReference type="Proteomes" id="UP001596047"/>
    </source>
</evidence>
<protein>
    <submittedName>
        <fullName evidence="7">Sporulation integral membrane protein YtvI</fullName>
    </submittedName>
</protein>
<dbReference type="Pfam" id="PF01594">
    <property type="entry name" value="AI-2E_transport"/>
    <property type="match status" value="1"/>
</dbReference>
<evidence type="ECO:0000256" key="1">
    <source>
        <dbReference type="ARBA" id="ARBA00004141"/>
    </source>
</evidence>
<evidence type="ECO:0000256" key="6">
    <source>
        <dbReference type="SAM" id="Phobius"/>
    </source>
</evidence>
<comment type="subcellular location">
    <subcellularLocation>
        <location evidence="1">Membrane</location>
        <topology evidence="1">Multi-pass membrane protein</topology>
    </subcellularLocation>
</comment>
<organism evidence="7 8">
    <name type="scientific">Paenibacillus solisilvae</name>
    <dbReference type="NCBI Taxonomy" id="2486751"/>
    <lineage>
        <taxon>Bacteria</taxon>
        <taxon>Bacillati</taxon>
        <taxon>Bacillota</taxon>
        <taxon>Bacilli</taxon>
        <taxon>Bacillales</taxon>
        <taxon>Paenibacillaceae</taxon>
        <taxon>Paenibacillus</taxon>
    </lineage>
</organism>
<feature type="transmembrane region" description="Helical" evidence="6">
    <location>
        <begin position="175"/>
        <end position="194"/>
    </location>
</feature>
<feature type="transmembrane region" description="Helical" evidence="6">
    <location>
        <begin position="328"/>
        <end position="353"/>
    </location>
</feature>
<dbReference type="EMBL" id="JBHSOW010000079">
    <property type="protein sequence ID" value="MFC5651534.1"/>
    <property type="molecule type" value="Genomic_DNA"/>
</dbReference>
<proteinExistence type="inferred from homology"/>
<comment type="caution">
    <text evidence="7">The sequence shown here is derived from an EMBL/GenBank/DDBJ whole genome shotgun (WGS) entry which is preliminary data.</text>
</comment>
<keyword evidence="3 6" id="KW-0812">Transmembrane</keyword>
<comment type="similarity">
    <text evidence="2">Belongs to the autoinducer-2 exporter (AI-2E) (TC 2.A.86) family.</text>
</comment>
<evidence type="ECO:0000256" key="3">
    <source>
        <dbReference type="ARBA" id="ARBA00022692"/>
    </source>
</evidence>
<dbReference type="NCBIfam" id="TIGR02872">
    <property type="entry name" value="spore_ytvI"/>
    <property type="match status" value="1"/>
</dbReference>
<evidence type="ECO:0000256" key="2">
    <source>
        <dbReference type="ARBA" id="ARBA00009773"/>
    </source>
</evidence>
<feature type="transmembrane region" description="Helical" evidence="6">
    <location>
        <begin position="256"/>
        <end position="281"/>
    </location>
</feature>
<dbReference type="PANTHER" id="PTHR21716">
    <property type="entry name" value="TRANSMEMBRANE PROTEIN"/>
    <property type="match status" value="1"/>
</dbReference>
<evidence type="ECO:0000256" key="4">
    <source>
        <dbReference type="ARBA" id="ARBA00022989"/>
    </source>
</evidence>
<sequence length="372" mass="41373">MDRIVWRRIGRSLLVLLGIAVFVLALIYVTPLVYPFIIGWLLAYFVNPVVNMLTRKLKFPRWLAVCVTLLLFVTSVITIATALVTKMVVEIIHLSKSLNSTIEWWREKFQAIIASPDIQDLIGKVNDFYKNNPSYHETINARISSTANLLAETSTYVITFILNGVVNLISSLPNVATIMVVVMLAAFFIGKDWYRHLHKMKDWFPDGIRKSTNAVWTDLQKALFGYFRAQFIMISITAVVVIIGLSILRVDYAISIGLLIGLVDLLPYLGVGAAMVPWIAFTFIYGDIKLGIGLSILYGVILVTRQILEPKVLASSVGLDPLPTLIAMFVGLKLFGVIGLIIGPVSLVILSAIHRANVFKDLYAFIMKGAAK</sequence>
<feature type="transmembrane region" description="Helical" evidence="6">
    <location>
        <begin position="288"/>
        <end position="308"/>
    </location>
</feature>
<accession>A0ABW0W3A6</accession>
<evidence type="ECO:0000313" key="7">
    <source>
        <dbReference type="EMBL" id="MFC5651534.1"/>
    </source>
</evidence>
<dbReference type="InterPro" id="IPR002549">
    <property type="entry name" value="AI-2E-like"/>
</dbReference>
<dbReference type="RefSeq" id="WP_379190162.1">
    <property type="nucleotide sequence ID" value="NZ_JBHSOW010000079.1"/>
</dbReference>
<gene>
    <name evidence="7" type="primary">ytvI</name>
    <name evidence="7" type="ORF">ACFPYJ_20935</name>
</gene>
<dbReference type="InterPro" id="IPR014227">
    <property type="entry name" value="YtvI-like"/>
</dbReference>
<name>A0ABW0W3A6_9BACL</name>
<feature type="transmembrane region" description="Helical" evidence="6">
    <location>
        <begin position="62"/>
        <end position="84"/>
    </location>
</feature>
<keyword evidence="5 6" id="KW-0472">Membrane</keyword>
<dbReference type="PANTHER" id="PTHR21716:SF68">
    <property type="entry name" value="TRANSPORT PROTEIN YTVI-RELATED"/>
    <property type="match status" value="1"/>
</dbReference>
<dbReference type="Proteomes" id="UP001596047">
    <property type="component" value="Unassembled WGS sequence"/>
</dbReference>
<feature type="transmembrane region" description="Helical" evidence="6">
    <location>
        <begin position="12"/>
        <end position="42"/>
    </location>
</feature>
<keyword evidence="4 6" id="KW-1133">Transmembrane helix</keyword>
<keyword evidence="8" id="KW-1185">Reference proteome</keyword>